<evidence type="ECO:0000313" key="3">
    <source>
        <dbReference type="Proteomes" id="UP000294257"/>
    </source>
</evidence>
<dbReference type="Proteomes" id="UP000294257">
    <property type="component" value="Unassembled WGS sequence"/>
</dbReference>
<protein>
    <recommendedName>
        <fullName evidence="4">3D (Asp-Asp-Asp) domain-containing protein</fullName>
    </recommendedName>
</protein>
<evidence type="ECO:0008006" key="4">
    <source>
        <dbReference type="Google" id="ProtNLM"/>
    </source>
</evidence>
<dbReference type="OrthoDB" id="3293218at2"/>
<evidence type="ECO:0000256" key="1">
    <source>
        <dbReference type="SAM" id="SignalP"/>
    </source>
</evidence>
<comment type="caution">
    <text evidence="2">The sequence shown here is derived from an EMBL/GenBank/DDBJ whole genome shotgun (WGS) entry which is preliminary data.</text>
</comment>
<dbReference type="AlphaFoldDB" id="A0A4Q7KGN2"/>
<reference evidence="2 3" key="1">
    <citation type="submission" date="2019-02" db="EMBL/GenBank/DDBJ databases">
        <title>Genomic Encyclopedia of Type Strains, Phase IV (KMG-IV): sequencing the most valuable type-strain genomes for metagenomic binning, comparative biology and taxonomic classification.</title>
        <authorList>
            <person name="Goeker M."/>
        </authorList>
    </citation>
    <scope>NUCLEOTIDE SEQUENCE [LARGE SCALE GENOMIC DNA]</scope>
    <source>
        <strain evidence="2 3">DSM 101727</strain>
    </source>
</reference>
<name>A0A4Q7KGN2_9PSEU</name>
<keyword evidence="3" id="KW-1185">Reference proteome</keyword>
<accession>A0A4Q7KGN2</accession>
<keyword evidence="1" id="KW-0732">Signal</keyword>
<feature type="chain" id="PRO_5038908000" description="3D (Asp-Asp-Asp) domain-containing protein" evidence="1">
    <location>
        <begin position="20"/>
        <end position="197"/>
    </location>
</feature>
<feature type="signal peptide" evidence="1">
    <location>
        <begin position="1"/>
        <end position="19"/>
    </location>
</feature>
<proteinExistence type="predicted"/>
<dbReference type="EMBL" id="SGWQ01000010">
    <property type="protein sequence ID" value="RZS34010.1"/>
    <property type="molecule type" value="Genomic_DNA"/>
</dbReference>
<dbReference type="PROSITE" id="PS51257">
    <property type="entry name" value="PROKAR_LIPOPROTEIN"/>
    <property type="match status" value="1"/>
</dbReference>
<sequence>MRRVWLLVAALLVAAGCSAVPDDRAPEGGWLVTVYYTAVENVHHGARTRVTGCRVIDCEHGDSDLGRYPADFVDAVRTEGTGRLTSRRGYLNWSHDKGFWLDSAPRGADGGALVPFRTAAGDGLARGTSVRVAGCGRGAESAVCARLSGPTWVIADEFTPGLGGARHLDLYIGEETGPDFTEDPLYTTLHDAVVRVL</sequence>
<organism evidence="2 3">
    <name type="scientific">Herbihabitans rhizosphaerae</name>
    <dbReference type="NCBI Taxonomy" id="1872711"/>
    <lineage>
        <taxon>Bacteria</taxon>
        <taxon>Bacillati</taxon>
        <taxon>Actinomycetota</taxon>
        <taxon>Actinomycetes</taxon>
        <taxon>Pseudonocardiales</taxon>
        <taxon>Pseudonocardiaceae</taxon>
        <taxon>Herbihabitans</taxon>
    </lineage>
</organism>
<gene>
    <name evidence="2" type="ORF">EV193_110160</name>
</gene>
<evidence type="ECO:0000313" key="2">
    <source>
        <dbReference type="EMBL" id="RZS34010.1"/>
    </source>
</evidence>